<dbReference type="InterPro" id="IPR003495">
    <property type="entry name" value="CobW/HypB/UreG_nucleotide-bd"/>
</dbReference>
<gene>
    <name evidence="3" type="ORF">KC19_1G171200</name>
</gene>
<protein>
    <recommendedName>
        <fullName evidence="2">CobW/HypB/UreG nucleotide-binding domain-containing protein</fullName>
    </recommendedName>
</protein>
<dbReference type="PANTHER" id="PTHR13748:SF31">
    <property type="entry name" value="ZINC-REGULATED GTPASE METALLOPROTEIN ACTIVATOR 1A-RELATED"/>
    <property type="match status" value="1"/>
</dbReference>
<dbReference type="Gene3D" id="3.40.50.300">
    <property type="entry name" value="P-loop containing nucleotide triphosphate hydrolases"/>
    <property type="match status" value="1"/>
</dbReference>
<dbReference type="PANTHER" id="PTHR13748">
    <property type="entry name" value="COBW-RELATED"/>
    <property type="match status" value="1"/>
</dbReference>
<dbReference type="AlphaFoldDB" id="A0A8T0J826"/>
<name>A0A8T0J826_CERPU</name>
<keyword evidence="4" id="KW-1185">Reference proteome</keyword>
<dbReference type="CDD" id="cd03112">
    <property type="entry name" value="CobW-like"/>
    <property type="match status" value="1"/>
</dbReference>
<evidence type="ECO:0000313" key="4">
    <source>
        <dbReference type="Proteomes" id="UP000822688"/>
    </source>
</evidence>
<feature type="domain" description="CobW/HypB/UreG nucleotide-binding" evidence="2">
    <location>
        <begin position="55"/>
        <end position="244"/>
    </location>
</feature>
<dbReference type="InterPro" id="IPR051316">
    <property type="entry name" value="Zinc-reg_GTPase_activator"/>
</dbReference>
<proteinExistence type="predicted"/>
<evidence type="ECO:0000256" key="1">
    <source>
        <dbReference type="SAM" id="MobiDB-lite"/>
    </source>
</evidence>
<dbReference type="EMBL" id="CM026421">
    <property type="protein sequence ID" value="KAG0591372.1"/>
    <property type="molecule type" value="Genomic_DNA"/>
</dbReference>
<reference evidence="3" key="1">
    <citation type="submission" date="2020-06" db="EMBL/GenBank/DDBJ databases">
        <title>WGS assembly of Ceratodon purpureus strain R40.</title>
        <authorList>
            <person name="Carey S.B."/>
            <person name="Jenkins J."/>
            <person name="Shu S."/>
            <person name="Lovell J.T."/>
            <person name="Sreedasyam A."/>
            <person name="Maumus F."/>
            <person name="Tiley G.P."/>
            <person name="Fernandez-Pozo N."/>
            <person name="Barry K."/>
            <person name="Chen C."/>
            <person name="Wang M."/>
            <person name="Lipzen A."/>
            <person name="Daum C."/>
            <person name="Saski C.A."/>
            <person name="Payton A.C."/>
            <person name="Mcbreen J.C."/>
            <person name="Conrad R.E."/>
            <person name="Kollar L.M."/>
            <person name="Olsson S."/>
            <person name="Huttunen S."/>
            <person name="Landis J.B."/>
            <person name="Wickett N.J."/>
            <person name="Johnson M.G."/>
            <person name="Rensing S.A."/>
            <person name="Grimwood J."/>
            <person name="Schmutz J."/>
            <person name="Mcdaniel S.F."/>
        </authorList>
    </citation>
    <scope>NUCLEOTIDE SEQUENCE</scope>
    <source>
        <strain evidence="3">R40</strain>
    </source>
</reference>
<dbReference type="Proteomes" id="UP000822688">
    <property type="component" value="Chromosome 1"/>
</dbReference>
<accession>A0A8T0J826</accession>
<sequence>MEDDAPLAIPLFPTSPQPHSTADPHESVPGQVSETPASGDGAQGSGDGQAEPVGITMITGYLGAGKTTLVNYILNERHGRRIAVILNEFGDELGIEKAMVNDGAGGALVEEWVELGNGCVCCSVKHSFVQALEQLLERREKFDHILLETTGLANPGPVAAVLWVDDQLESPVHLDSIVTVVDARNLKQQLADSRENGAVNEAYLQIAFADVVLLNKVDLVTGGTTEVEDLEAQIHNINGLVKIVRSERCQVDLKDVFERRAYRAQVHPSISRWIVAV</sequence>
<dbReference type="GO" id="GO:0005737">
    <property type="term" value="C:cytoplasm"/>
    <property type="evidence" value="ECO:0007669"/>
    <property type="project" value="TreeGrafter"/>
</dbReference>
<organism evidence="3 4">
    <name type="scientific">Ceratodon purpureus</name>
    <name type="common">Fire moss</name>
    <name type="synonym">Dicranum purpureum</name>
    <dbReference type="NCBI Taxonomy" id="3225"/>
    <lineage>
        <taxon>Eukaryota</taxon>
        <taxon>Viridiplantae</taxon>
        <taxon>Streptophyta</taxon>
        <taxon>Embryophyta</taxon>
        <taxon>Bryophyta</taxon>
        <taxon>Bryophytina</taxon>
        <taxon>Bryopsida</taxon>
        <taxon>Dicranidae</taxon>
        <taxon>Pseudoditrichales</taxon>
        <taxon>Ditrichaceae</taxon>
        <taxon>Ceratodon</taxon>
    </lineage>
</organism>
<evidence type="ECO:0000259" key="2">
    <source>
        <dbReference type="Pfam" id="PF02492"/>
    </source>
</evidence>
<dbReference type="InterPro" id="IPR027417">
    <property type="entry name" value="P-loop_NTPase"/>
</dbReference>
<feature type="region of interest" description="Disordered" evidence="1">
    <location>
        <begin position="1"/>
        <end position="50"/>
    </location>
</feature>
<dbReference type="SUPFAM" id="SSF52540">
    <property type="entry name" value="P-loop containing nucleoside triphosphate hydrolases"/>
    <property type="match status" value="1"/>
</dbReference>
<comment type="caution">
    <text evidence="3">The sequence shown here is derived from an EMBL/GenBank/DDBJ whole genome shotgun (WGS) entry which is preliminary data.</text>
</comment>
<dbReference type="Pfam" id="PF02492">
    <property type="entry name" value="cobW"/>
    <property type="match status" value="1"/>
</dbReference>
<evidence type="ECO:0000313" key="3">
    <source>
        <dbReference type="EMBL" id="KAG0591372.1"/>
    </source>
</evidence>